<sequence>MAPCRSCPRAILGPGQELVKRRPGSNVSLVLDIPNHCGPIDQRVLHKHAPNLFHYARESGDRVVKPFEYFQQSFKTVGEGHWYSAALDWVFTRLELYGRYPYDFTPLSNLYDPDNEFKRLLVELEAADCVCDNWKIERIIDIAMQLFRTISKVIRRDTGIGWSDQLLWEYCDMARAFLPWFSSVDFSLVLDLLEAVFEASLQRFSAIEPLIQTLNIEDRSELGYHARNEWHATGGFFALEMGNFLGSI</sequence>
<keyword evidence="2" id="KW-1185">Reference proteome</keyword>
<evidence type="ECO:0000313" key="1">
    <source>
        <dbReference type="EMBL" id="KAF4631175.1"/>
    </source>
</evidence>
<comment type="caution">
    <text evidence="1">The sequence shown here is derived from an EMBL/GenBank/DDBJ whole genome shotgun (WGS) entry which is preliminary data.</text>
</comment>
<evidence type="ECO:0000313" key="2">
    <source>
        <dbReference type="Proteomes" id="UP000566819"/>
    </source>
</evidence>
<reference evidence="1 2" key="1">
    <citation type="submission" date="2020-03" db="EMBL/GenBank/DDBJ databases">
        <title>Draft Genome Sequence of Cudoniella acicularis.</title>
        <authorList>
            <person name="Buettner E."/>
            <person name="Kellner H."/>
        </authorList>
    </citation>
    <scope>NUCLEOTIDE SEQUENCE [LARGE SCALE GENOMIC DNA]</scope>
    <source>
        <strain evidence="1 2">DSM 108380</strain>
    </source>
</reference>
<gene>
    <name evidence="1" type="ORF">G7Y89_g6952</name>
</gene>
<dbReference type="OrthoDB" id="3464768at2759"/>
<protein>
    <submittedName>
        <fullName evidence="1">Uncharacterized protein</fullName>
    </submittedName>
</protein>
<dbReference type="AlphaFoldDB" id="A0A8H4RJH9"/>
<accession>A0A8H4RJH9</accession>
<proteinExistence type="predicted"/>
<organism evidence="1 2">
    <name type="scientific">Cudoniella acicularis</name>
    <dbReference type="NCBI Taxonomy" id="354080"/>
    <lineage>
        <taxon>Eukaryota</taxon>
        <taxon>Fungi</taxon>
        <taxon>Dikarya</taxon>
        <taxon>Ascomycota</taxon>
        <taxon>Pezizomycotina</taxon>
        <taxon>Leotiomycetes</taxon>
        <taxon>Helotiales</taxon>
        <taxon>Tricladiaceae</taxon>
        <taxon>Cudoniella</taxon>
    </lineage>
</organism>
<name>A0A8H4RJH9_9HELO</name>
<dbReference type="Proteomes" id="UP000566819">
    <property type="component" value="Unassembled WGS sequence"/>
</dbReference>
<dbReference type="EMBL" id="JAAMPI010000469">
    <property type="protein sequence ID" value="KAF4631175.1"/>
    <property type="molecule type" value="Genomic_DNA"/>
</dbReference>